<gene>
    <name evidence="7" type="ORF">AYR63_04820</name>
</gene>
<dbReference type="EC" id="4.1.1.52" evidence="5"/>
<dbReference type="OrthoDB" id="9777673at2"/>
<evidence type="ECO:0000256" key="4">
    <source>
        <dbReference type="ARBA" id="ARBA00036832"/>
    </source>
</evidence>
<keyword evidence="3" id="KW-0456">Lyase</keyword>
<dbReference type="KEGG" id="lpd:AYR62_13840"/>
<keyword evidence="2" id="KW-0862">Zinc</keyword>
<dbReference type="InterPro" id="IPR032466">
    <property type="entry name" value="Metal_Hydrolase"/>
</dbReference>
<dbReference type="InterPro" id="IPR006680">
    <property type="entry name" value="Amidohydro-rel"/>
</dbReference>
<keyword evidence="7" id="KW-0378">Hydrolase</keyword>
<dbReference type="GO" id="GO:0005829">
    <property type="term" value="C:cytosol"/>
    <property type="evidence" value="ECO:0007669"/>
    <property type="project" value="TreeGrafter"/>
</dbReference>
<name>A0A1B2IWX1_9LACO</name>
<dbReference type="GO" id="GO:0047596">
    <property type="term" value="F:6-methylsalicylate decarboxylase activity"/>
    <property type="evidence" value="ECO:0007669"/>
    <property type="project" value="UniProtKB-EC"/>
</dbReference>
<evidence type="ECO:0000313" key="8">
    <source>
        <dbReference type="Proteomes" id="UP000093267"/>
    </source>
</evidence>
<reference evidence="7 8" key="1">
    <citation type="submission" date="2016-03" db="EMBL/GenBank/DDBJ databases">
        <title>Pediococcus and Lactobacillus from brewery environment - whole genome sequencing and assembly.</title>
        <authorList>
            <person name="Behr J."/>
            <person name="Geissler A.J."/>
            <person name="Vogel R.F."/>
        </authorList>
    </citation>
    <scope>NUCLEOTIDE SEQUENCE [LARGE SCALE GENOMIC DNA]</scope>
    <source>
        <strain evidence="7 8">TMW 1.1995</strain>
    </source>
</reference>
<keyword evidence="8" id="KW-1185">Reference proteome</keyword>
<dbReference type="PANTHER" id="PTHR21240">
    <property type="entry name" value="2-AMINO-3-CARBOXYLMUCONATE-6-SEMIALDEHYDE DECARBOXYLASE"/>
    <property type="match status" value="1"/>
</dbReference>
<dbReference type="Gene3D" id="3.20.20.140">
    <property type="entry name" value="Metal-dependent hydrolases"/>
    <property type="match status" value="1"/>
</dbReference>
<evidence type="ECO:0000256" key="5">
    <source>
        <dbReference type="ARBA" id="ARBA00038889"/>
    </source>
</evidence>
<evidence type="ECO:0000313" key="7">
    <source>
        <dbReference type="EMBL" id="ANZ66522.1"/>
    </source>
</evidence>
<feature type="domain" description="Amidohydrolase-related" evidence="6">
    <location>
        <begin position="4"/>
        <end position="309"/>
    </location>
</feature>
<evidence type="ECO:0000256" key="2">
    <source>
        <dbReference type="ARBA" id="ARBA00022833"/>
    </source>
</evidence>
<dbReference type="EMBL" id="CP014924">
    <property type="protein sequence ID" value="ANZ66522.1"/>
    <property type="molecule type" value="Genomic_DNA"/>
</dbReference>
<comment type="catalytic activity">
    <reaction evidence="4">
        <text>6-methylsalicylate + H(+) = 3-methylphenol + CO2</text>
        <dbReference type="Rhea" id="RHEA:23112"/>
        <dbReference type="ChEBI" id="CHEBI:15378"/>
        <dbReference type="ChEBI" id="CHEBI:16526"/>
        <dbReference type="ChEBI" id="CHEBI:17231"/>
        <dbReference type="ChEBI" id="CHEBI:36658"/>
        <dbReference type="EC" id="4.1.1.52"/>
    </reaction>
    <physiologicalReaction direction="left-to-right" evidence="4">
        <dbReference type="Rhea" id="RHEA:23113"/>
    </physiologicalReaction>
</comment>
<evidence type="ECO:0000256" key="3">
    <source>
        <dbReference type="ARBA" id="ARBA00023239"/>
    </source>
</evidence>
<dbReference type="GO" id="GO:0016787">
    <property type="term" value="F:hydrolase activity"/>
    <property type="evidence" value="ECO:0007669"/>
    <property type="project" value="UniProtKB-KW"/>
</dbReference>
<proteinExistence type="predicted"/>
<evidence type="ECO:0000256" key="1">
    <source>
        <dbReference type="ARBA" id="ARBA00022723"/>
    </source>
</evidence>
<dbReference type="RefSeq" id="WP_065901866.1">
    <property type="nucleotide sequence ID" value="NZ_CP014912.1"/>
</dbReference>
<dbReference type="STRING" id="240427.AYR62_13840"/>
<dbReference type="InterPro" id="IPR032465">
    <property type="entry name" value="ACMSD"/>
</dbReference>
<dbReference type="Proteomes" id="UP000093267">
    <property type="component" value="Chromosome"/>
</dbReference>
<dbReference type="AlphaFoldDB" id="A0A1B2IWX1"/>
<dbReference type="GO" id="GO:0019748">
    <property type="term" value="P:secondary metabolic process"/>
    <property type="evidence" value="ECO:0007669"/>
    <property type="project" value="TreeGrafter"/>
</dbReference>
<accession>A0A1B2IWX1</accession>
<keyword evidence="1" id="KW-0479">Metal-binding</keyword>
<dbReference type="SUPFAM" id="SSF51556">
    <property type="entry name" value="Metallo-dependent hydrolases"/>
    <property type="match status" value="1"/>
</dbReference>
<protein>
    <recommendedName>
        <fullName evidence="5">6-methylsalicylate decarboxylase</fullName>
        <ecNumber evidence="5">4.1.1.52</ecNumber>
    </recommendedName>
</protein>
<sequence>MKKIDFHSHYLSPGFVDHLAKHYNSMGDGVATPSWSVDDALEMMANQDIRYSLLSISSPQVHSDDATETAELAQEVNEFGRDFSRLYPDQLGFMASLPLPYIDESVKAVETAVKDDQATGFVLETNSRGVYLGDSRLDPVMDALNTNHALIAIHPTQPNPITSSANQKTAIPLMAFFFDTTRAVANMSENRIFSRYPDITWIIPHAGALLPIIAQRITIGASALKQEVPREDMMTIMGKVYFDVAGATLPYQLPTLLQMADPNRLLYGADYPYTPESTVATLAKQLDETDLVSPELKKNIFFNNGQKLLATREIQVK</sequence>
<dbReference type="PANTHER" id="PTHR21240:SF29">
    <property type="entry name" value="AMIDOHYDROLASE-RELATED DOMAIN-CONTAINING PROTEIN"/>
    <property type="match status" value="1"/>
</dbReference>
<organism evidence="7 8">
    <name type="scientific">Secundilactobacillus paracollinoides</name>
    <dbReference type="NCBI Taxonomy" id="240427"/>
    <lineage>
        <taxon>Bacteria</taxon>
        <taxon>Bacillati</taxon>
        <taxon>Bacillota</taxon>
        <taxon>Bacilli</taxon>
        <taxon>Lactobacillales</taxon>
        <taxon>Lactobacillaceae</taxon>
        <taxon>Secundilactobacillus</taxon>
    </lineage>
</organism>
<evidence type="ECO:0000259" key="6">
    <source>
        <dbReference type="Pfam" id="PF04909"/>
    </source>
</evidence>
<dbReference type="GO" id="GO:0046872">
    <property type="term" value="F:metal ion binding"/>
    <property type="evidence" value="ECO:0007669"/>
    <property type="project" value="UniProtKB-KW"/>
</dbReference>
<dbReference type="Pfam" id="PF04909">
    <property type="entry name" value="Amidohydro_2"/>
    <property type="match status" value="1"/>
</dbReference>